<evidence type="ECO:0000256" key="2">
    <source>
        <dbReference type="ARBA" id="ARBA00023136"/>
    </source>
</evidence>
<comment type="caution">
    <text evidence="4">The sequence shown here is derived from an EMBL/GenBank/DDBJ whole genome shotgun (WGS) entry which is preliminary data.</text>
</comment>
<dbReference type="Gene3D" id="2.40.170.20">
    <property type="entry name" value="TonB-dependent receptor, beta-barrel domain"/>
    <property type="match status" value="1"/>
</dbReference>
<reference evidence="4" key="1">
    <citation type="journal article" date="2020" name="mSystems">
        <title>Genome- and Community-Level Interaction Insights into Carbon Utilization and Element Cycling Functions of Hydrothermarchaeota in Hydrothermal Sediment.</title>
        <authorList>
            <person name="Zhou Z."/>
            <person name="Liu Y."/>
            <person name="Xu W."/>
            <person name="Pan J."/>
            <person name="Luo Z.H."/>
            <person name="Li M."/>
        </authorList>
    </citation>
    <scope>NUCLEOTIDE SEQUENCE [LARGE SCALE GENOMIC DNA]</scope>
    <source>
        <strain evidence="4">SpSt-1217</strain>
    </source>
</reference>
<evidence type="ECO:0000256" key="1">
    <source>
        <dbReference type="ARBA" id="ARBA00004442"/>
    </source>
</evidence>
<dbReference type="InterPro" id="IPR036942">
    <property type="entry name" value="Beta-barrel_TonB_sf"/>
</dbReference>
<proteinExistence type="predicted"/>
<accession>A0A831PIF6</accession>
<gene>
    <name evidence="4" type="ORF">ENN90_03360</name>
</gene>
<protein>
    <recommendedName>
        <fullName evidence="5">TonB dependent receptor</fullName>
    </recommendedName>
</protein>
<evidence type="ECO:0000313" key="4">
    <source>
        <dbReference type="EMBL" id="HDR50644.1"/>
    </source>
</evidence>
<organism evidence="4">
    <name type="scientific">Mariniphaga anaerophila</name>
    <dbReference type="NCBI Taxonomy" id="1484053"/>
    <lineage>
        <taxon>Bacteria</taxon>
        <taxon>Pseudomonadati</taxon>
        <taxon>Bacteroidota</taxon>
        <taxon>Bacteroidia</taxon>
        <taxon>Marinilabiliales</taxon>
        <taxon>Prolixibacteraceae</taxon>
        <taxon>Mariniphaga</taxon>
    </lineage>
</organism>
<dbReference type="GO" id="GO:0009279">
    <property type="term" value="C:cell outer membrane"/>
    <property type="evidence" value="ECO:0007669"/>
    <property type="project" value="UniProtKB-SubCell"/>
</dbReference>
<sequence>MTGKTQGFSINSDLLLTGDKTILDNFDLEYLAGGTIFYDRNDNINAKTVGGISIPGYFSLNASVNPASVAESTVSRQVNSLFGRMAVSWKKMLFLDFTGRNDWVSMLANPEVPKSDRSYFYPSVSSSFVASELLPESTNNWLDLLKFRGSWTQAKTAPDPFVINSVFAVSPGTWNDQNGASAPETLYLNSYSPNAYITTEVGLQGILFKRRLTVDVTYYSKQIFDILKRGPLTSASGYTGIYLNTEEERANRGWEVALSGTPVKTNDFQWDVNLNWATYKQVYTQLDSLYTSNFGKPWIEVGQRTDAFVLRDYLRVPDGEYAGQYIYNSSGRIMRSGYDSLYGFRDPDWIWGVSNTFRYKNFSLFASLDGIVGGLMSTRTESYMWQAGVHPASVTDERFQDVSNPGSLNYIGQGVKIVSGTVTYDTNGNITSDTRVFAPNDIPTTYKQAAQDLHNTSAWGGSANPNDVYARTFLKLRELSLTYNVPGNFLNNLGSGFVKGASVSFVGQNVLFWSRDWKYSDPDGGNEDFADPSVRYLGGNIKVTF</sequence>
<evidence type="ECO:0008006" key="5">
    <source>
        <dbReference type="Google" id="ProtNLM"/>
    </source>
</evidence>
<dbReference type="SUPFAM" id="SSF56935">
    <property type="entry name" value="Porins"/>
    <property type="match status" value="1"/>
</dbReference>
<dbReference type="EMBL" id="DSDK01000190">
    <property type="protein sequence ID" value="HDR50644.1"/>
    <property type="molecule type" value="Genomic_DNA"/>
</dbReference>
<dbReference type="AlphaFoldDB" id="A0A831PIF6"/>
<dbReference type="Proteomes" id="UP000886047">
    <property type="component" value="Unassembled WGS sequence"/>
</dbReference>
<keyword evidence="2" id="KW-0472">Membrane</keyword>
<keyword evidence="3" id="KW-0998">Cell outer membrane</keyword>
<name>A0A831PIF6_9BACT</name>
<comment type="subcellular location">
    <subcellularLocation>
        <location evidence="1">Cell outer membrane</location>
    </subcellularLocation>
</comment>
<evidence type="ECO:0000256" key="3">
    <source>
        <dbReference type="ARBA" id="ARBA00023237"/>
    </source>
</evidence>